<dbReference type="Proteomes" id="UP001445076">
    <property type="component" value="Unassembled WGS sequence"/>
</dbReference>
<reference evidence="1 2" key="1">
    <citation type="journal article" date="2024" name="BMC Genomics">
        <title>Genome assembly of redclaw crayfish (Cherax quadricarinatus) provides insights into its immune adaptation and hypoxia tolerance.</title>
        <authorList>
            <person name="Liu Z."/>
            <person name="Zheng J."/>
            <person name="Li H."/>
            <person name="Fang K."/>
            <person name="Wang S."/>
            <person name="He J."/>
            <person name="Zhou D."/>
            <person name="Weng S."/>
            <person name="Chi M."/>
            <person name="Gu Z."/>
            <person name="He J."/>
            <person name="Li F."/>
            <person name="Wang M."/>
        </authorList>
    </citation>
    <scope>NUCLEOTIDE SEQUENCE [LARGE SCALE GENOMIC DNA]</scope>
    <source>
        <strain evidence="1">ZL_2023a</strain>
    </source>
</reference>
<evidence type="ECO:0000313" key="1">
    <source>
        <dbReference type="EMBL" id="KAK8723972.1"/>
    </source>
</evidence>
<organism evidence="1 2">
    <name type="scientific">Cherax quadricarinatus</name>
    <name type="common">Australian red claw crayfish</name>
    <dbReference type="NCBI Taxonomy" id="27406"/>
    <lineage>
        <taxon>Eukaryota</taxon>
        <taxon>Metazoa</taxon>
        <taxon>Ecdysozoa</taxon>
        <taxon>Arthropoda</taxon>
        <taxon>Crustacea</taxon>
        <taxon>Multicrustacea</taxon>
        <taxon>Malacostraca</taxon>
        <taxon>Eumalacostraca</taxon>
        <taxon>Eucarida</taxon>
        <taxon>Decapoda</taxon>
        <taxon>Pleocyemata</taxon>
        <taxon>Astacidea</taxon>
        <taxon>Parastacoidea</taxon>
        <taxon>Parastacidae</taxon>
        <taxon>Cherax</taxon>
    </lineage>
</organism>
<dbReference type="EMBL" id="JARKIK010000087">
    <property type="protein sequence ID" value="KAK8723972.1"/>
    <property type="molecule type" value="Genomic_DNA"/>
</dbReference>
<evidence type="ECO:0000313" key="2">
    <source>
        <dbReference type="Proteomes" id="UP001445076"/>
    </source>
</evidence>
<sequence length="129" mass="14417">MVDEVVEVFKEVAQISDVKKAKILNVALNEQSGCQDVAVQVLWSSRNLTSLERSYTSTDYLVQGEKVISFLPVPVNKNVELSQTSATGKWTALVVTSEKNQEEQQVIVLNQDSSMKTFDLKASEKHGKW</sequence>
<proteinExistence type="predicted"/>
<keyword evidence="2" id="KW-1185">Reference proteome</keyword>
<name>A0AAW0W420_CHEQU</name>
<comment type="caution">
    <text evidence="1">The sequence shown here is derived from an EMBL/GenBank/DDBJ whole genome shotgun (WGS) entry which is preliminary data.</text>
</comment>
<dbReference type="AlphaFoldDB" id="A0AAW0W420"/>
<protein>
    <submittedName>
        <fullName evidence="1">Uncharacterized protein</fullName>
    </submittedName>
</protein>
<gene>
    <name evidence="1" type="ORF">OTU49_011379</name>
</gene>
<accession>A0AAW0W420</accession>